<dbReference type="EMBL" id="AGUE01000094">
    <property type="protein sequence ID" value="EHL00162.1"/>
    <property type="molecule type" value="Genomic_DNA"/>
</dbReference>
<evidence type="ECO:0000313" key="3">
    <source>
        <dbReference type="Proteomes" id="UP000005446"/>
    </source>
</evidence>
<keyword evidence="3" id="KW-1185">Reference proteome</keyword>
<evidence type="ECO:0000256" key="1">
    <source>
        <dbReference type="SAM" id="MobiDB-lite"/>
    </source>
</evidence>
<feature type="region of interest" description="Disordered" evidence="1">
    <location>
        <begin position="37"/>
        <end position="57"/>
    </location>
</feature>
<dbReference type="Proteomes" id="UP000005446">
    <property type="component" value="Unassembled WGS sequence"/>
</dbReference>
<protein>
    <submittedName>
        <fullName evidence="2">Uncharacterized protein</fullName>
    </submittedName>
</protein>
<reference evidence="2 3" key="1">
    <citation type="journal article" date="2012" name="Eukaryot. Cell">
        <title>Genome sequence of the fungus Glarea lozoyensis: the first genome sequence of a species from the Helotiaceae family.</title>
        <authorList>
            <person name="Youssar L."/>
            <person name="Gruening B.A."/>
            <person name="Erxleben A."/>
            <person name="Guenther S."/>
            <person name="Huettel W."/>
        </authorList>
    </citation>
    <scope>NUCLEOTIDE SEQUENCE [LARGE SCALE GENOMIC DNA]</scope>
    <source>
        <strain evidence="3">ATCC 74030 / MF5533</strain>
    </source>
</reference>
<name>H0EMT3_GLAL7</name>
<evidence type="ECO:0000313" key="2">
    <source>
        <dbReference type="EMBL" id="EHL00162.1"/>
    </source>
</evidence>
<comment type="caution">
    <text evidence="2">The sequence shown here is derived from an EMBL/GenBank/DDBJ whole genome shotgun (WGS) entry which is preliminary data.</text>
</comment>
<organism evidence="2 3">
    <name type="scientific">Glarea lozoyensis (strain ATCC 74030 / MF5533)</name>
    <dbReference type="NCBI Taxonomy" id="1104152"/>
    <lineage>
        <taxon>Eukaryota</taxon>
        <taxon>Fungi</taxon>
        <taxon>Dikarya</taxon>
        <taxon>Ascomycota</taxon>
        <taxon>Pezizomycotina</taxon>
        <taxon>Leotiomycetes</taxon>
        <taxon>Helotiales</taxon>
        <taxon>Helotiaceae</taxon>
        <taxon>Glarea</taxon>
    </lineage>
</organism>
<accession>H0EMT3</accession>
<proteinExistence type="predicted"/>
<gene>
    <name evidence="2" type="ORF">M7I_3930</name>
</gene>
<sequence>MTSAIPQFLLPLNEPTKFNFSTEHFPLPRVEERYAAETYRPSPSRPIAKESLNGEEI</sequence>
<dbReference type="AlphaFoldDB" id="H0EMT3"/>
<dbReference type="HOGENOM" id="CLU_2996663_0_0_1"/>
<dbReference type="InParanoid" id="H0EMT3"/>